<dbReference type="PATRIC" id="fig|1432052.3.peg.5314"/>
<organism evidence="2 3">
    <name type="scientific">Eisenbergiella tayi</name>
    <dbReference type="NCBI Taxonomy" id="1432052"/>
    <lineage>
        <taxon>Bacteria</taxon>
        <taxon>Bacillati</taxon>
        <taxon>Bacillota</taxon>
        <taxon>Clostridia</taxon>
        <taxon>Lachnospirales</taxon>
        <taxon>Lachnospiraceae</taxon>
        <taxon>Eisenbergiella</taxon>
    </lineage>
</organism>
<dbReference type="EMBL" id="MCGI01000004">
    <property type="protein sequence ID" value="ODM10422.1"/>
    <property type="molecule type" value="Genomic_DNA"/>
</dbReference>
<gene>
    <name evidence="2" type="ORF">BEH84_04795</name>
</gene>
<protein>
    <recommendedName>
        <fullName evidence="1">DUF6440 domain-containing protein</fullName>
    </recommendedName>
</protein>
<sequence length="59" mass="6500">MDRFVRVYSQGIVDAVEIWVDMETGVNYMWRKAANAGGLTPLLDENGNVVVTKGGDGRQ</sequence>
<dbReference type="Pfam" id="PF20037">
    <property type="entry name" value="DUF6440"/>
    <property type="match status" value="1"/>
</dbReference>
<name>A0A1E3ANW5_9FIRM</name>
<dbReference type="InterPro" id="IPR045515">
    <property type="entry name" value="DUF6440"/>
</dbReference>
<accession>A0A1E3ANW5</accession>
<dbReference type="AlphaFoldDB" id="A0A1E3ANW5"/>
<evidence type="ECO:0000313" key="3">
    <source>
        <dbReference type="Proteomes" id="UP000095003"/>
    </source>
</evidence>
<dbReference type="GeneID" id="93301589"/>
<evidence type="ECO:0000259" key="1">
    <source>
        <dbReference type="Pfam" id="PF20037"/>
    </source>
</evidence>
<feature type="domain" description="DUF6440" evidence="1">
    <location>
        <begin position="3"/>
        <end position="52"/>
    </location>
</feature>
<comment type="caution">
    <text evidence="2">The sequence shown here is derived from an EMBL/GenBank/DDBJ whole genome shotgun (WGS) entry which is preliminary data.</text>
</comment>
<evidence type="ECO:0000313" key="2">
    <source>
        <dbReference type="EMBL" id="ODM10422.1"/>
    </source>
</evidence>
<proteinExistence type="predicted"/>
<dbReference type="RefSeq" id="WP_069158572.1">
    <property type="nucleotide sequence ID" value="NZ_DBFYTC010000097.1"/>
</dbReference>
<dbReference type="Proteomes" id="UP000095003">
    <property type="component" value="Unassembled WGS sequence"/>
</dbReference>
<reference evidence="2 3" key="1">
    <citation type="submission" date="2016-07" db="EMBL/GenBank/DDBJ databases">
        <title>Characterization of isolates of Eisenbergiella tayi derived from blood cultures, using whole genome sequencing.</title>
        <authorList>
            <person name="Burdz T."/>
            <person name="Wiebe D."/>
            <person name="Huynh C."/>
            <person name="Bernard K."/>
        </authorList>
    </citation>
    <scope>NUCLEOTIDE SEQUENCE [LARGE SCALE GENOMIC DNA]</scope>
    <source>
        <strain evidence="2 3">NML 120489</strain>
    </source>
</reference>